<dbReference type="PATRIC" id="fig|1326980.6.peg.395"/>
<accession>W7KYF3</accession>
<evidence type="ECO:0000256" key="1">
    <source>
        <dbReference type="ARBA" id="ARBA00004496"/>
    </source>
</evidence>
<dbReference type="FunFam" id="3.50.80.10:FF:000004">
    <property type="entry name" value="Threonine--tRNA ligase"/>
    <property type="match status" value="1"/>
</dbReference>
<dbReference type="PANTHER" id="PTHR11451:SF44">
    <property type="entry name" value="THREONINE--TRNA LIGASE, CHLOROPLASTIC_MITOCHONDRIAL 2"/>
    <property type="match status" value="1"/>
</dbReference>
<dbReference type="Pfam" id="PF03129">
    <property type="entry name" value="HGTP_anticodon"/>
    <property type="match status" value="1"/>
</dbReference>
<dbReference type="SUPFAM" id="SSF52954">
    <property type="entry name" value="Class II aaRS ABD-related"/>
    <property type="match status" value="1"/>
</dbReference>
<dbReference type="Pfam" id="PF08915">
    <property type="entry name" value="tRNA-Thr_ED"/>
    <property type="match status" value="1"/>
</dbReference>
<organism evidence="10 11">
    <name type="scientific">Candidatus Aramenus sulfurataquae</name>
    <dbReference type="NCBI Taxonomy" id="1326980"/>
    <lineage>
        <taxon>Archaea</taxon>
        <taxon>Thermoproteota</taxon>
        <taxon>Thermoprotei</taxon>
        <taxon>Sulfolobales</taxon>
        <taxon>Sulfolobaceae</taxon>
        <taxon>Candidatus Aramenus</taxon>
    </lineage>
</organism>
<dbReference type="EMBL" id="ASRH01000002">
    <property type="protein sequence ID" value="EWG07782.1"/>
    <property type="molecule type" value="Genomic_DNA"/>
</dbReference>
<evidence type="ECO:0000256" key="6">
    <source>
        <dbReference type="ARBA" id="ARBA00075947"/>
    </source>
</evidence>
<keyword evidence="11" id="KW-1185">Reference proteome</keyword>
<evidence type="ECO:0000256" key="2">
    <source>
        <dbReference type="ARBA" id="ARBA00022490"/>
    </source>
</evidence>
<comment type="similarity">
    <text evidence="4">Belongs to the class-II aminoacyl-tRNA synthetase family. Archaea-specific ThrRS editing domain subfamily.</text>
</comment>
<dbReference type="GO" id="GO:0008270">
    <property type="term" value="F:zinc ion binding"/>
    <property type="evidence" value="ECO:0007669"/>
    <property type="project" value="InterPro"/>
</dbReference>
<comment type="subcellular location">
    <subcellularLocation>
        <location evidence="1">Cytoplasm</location>
    </subcellularLocation>
</comment>
<protein>
    <recommendedName>
        <fullName evidence="5">Threonine--tRNA ligase editing subunit</fullName>
    </recommendedName>
    <alternativeName>
        <fullName evidence="6">Ser-tRNA(Thr) hydrolase</fullName>
    </alternativeName>
    <alternativeName>
        <fullName evidence="7">Threonyl-tRNA synthetase editing subunit</fullName>
    </alternativeName>
</protein>
<dbReference type="InterPro" id="IPR023509">
    <property type="entry name" value="DTD-like_sf"/>
</dbReference>
<feature type="domain" description="Threonyl-tRNA synthetase editing" evidence="9">
    <location>
        <begin position="1"/>
        <end position="133"/>
    </location>
</feature>
<name>W7KYF3_9CREN</name>
<feature type="domain" description="Anticodon-binding" evidence="8">
    <location>
        <begin position="272"/>
        <end position="360"/>
    </location>
</feature>
<dbReference type="InterPro" id="IPR004154">
    <property type="entry name" value="Anticodon-bd"/>
</dbReference>
<gene>
    <name evidence="10" type="ORF">ASUL_02024</name>
</gene>
<dbReference type="InterPro" id="IPR047246">
    <property type="entry name" value="ThrRS_anticodon"/>
</dbReference>
<evidence type="ECO:0000259" key="9">
    <source>
        <dbReference type="Pfam" id="PF08915"/>
    </source>
</evidence>
<dbReference type="GO" id="GO:0005524">
    <property type="term" value="F:ATP binding"/>
    <property type="evidence" value="ECO:0007669"/>
    <property type="project" value="InterPro"/>
</dbReference>
<reference evidence="10 11" key="1">
    <citation type="journal article" date="2014" name="Genome Announc.">
        <title>Draft Genome Sequence of the Sulfolobales Archaeon AZ1, Obtained through Metagenomic Analysis of a Mexican Hot Spring.</title>
        <authorList>
            <person name="Servin-Garciduenas L.E."/>
            <person name="Martinez-Romero E."/>
        </authorList>
    </citation>
    <scope>NUCLEOTIDE SEQUENCE [LARGE SCALE GENOMIC DNA]</scope>
    <source>
        <strain evidence="10">AZ1-illumnia</strain>
    </source>
</reference>
<evidence type="ECO:0000256" key="4">
    <source>
        <dbReference type="ARBA" id="ARBA00060816"/>
    </source>
</evidence>
<dbReference type="NCBIfam" id="NF011500">
    <property type="entry name" value="PRK14938.1"/>
    <property type="match status" value="1"/>
</dbReference>
<evidence type="ECO:0000256" key="7">
    <source>
        <dbReference type="ARBA" id="ARBA00080730"/>
    </source>
</evidence>
<dbReference type="GO" id="GO:0004829">
    <property type="term" value="F:threonine-tRNA ligase activity"/>
    <property type="evidence" value="ECO:0007669"/>
    <property type="project" value="InterPro"/>
</dbReference>
<evidence type="ECO:0000256" key="3">
    <source>
        <dbReference type="ARBA" id="ARBA00022917"/>
    </source>
</evidence>
<dbReference type="GO" id="GO:0005737">
    <property type="term" value="C:cytoplasm"/>
    <property type="evidence" value="ECO:0007669"/>
    <property type="project" value="UniProtKB-SubCell"/>
</dbReference>
<evidence type="ECO:0000259" key="8">
    <source>
        <dbReference type="Pfam" id="PF03129"/>
    </source>
</evidence>
<dbReference type="Gene3D" id="3.40.50.800">
    <property type="entry name" value="Anticodon-binding domain"/>
    <property type="match status" value="1"/>
</dbReference>
<comment type="caution">
    <text evidence="10">The sequence shown here is derived from an EMBL/GenBank/DDBJ whole genome shotgun (WGS) entry which is preliminary data.</text>
</comment>
<evidence type="ECO:0000313" key="10">
    <source>
        <dbReference type="EMBL" id="EWG07782.1"/>
    </source>
</evidence>
<proteinExistence type="inferred from homology"/>
<keyword evidence="10" id="KW-0378">Hydrolase</keyword>
<dbReference type="Proteomes" id="UP000054284">
    <property type="component" value="Unassembled WGS sequence"/>
</dbReference>
<dbReference type="GO" id="GO:0006435">
    <property type="term" value="P:threonyl-tRNA aminoacylation"/>
    <property type="evidence" value="ECO:0007669"/>
    <property type="project" value="TreeGrafter"/>
</dbReference>
<keyword evidence="2" id="KW-0963">Cytoplasm</keyword>
<dbReference type="Gene3D" id="3.50.80.10">
    <property type="entry name" value="D-tyrosyl-tRNA(Tyr) deacylase"/>
    <property type="match status" value="1"/>
</dbReference>
<dbReference type="InterPro" id="IPR015011">
    <property type="entry name" value="Threonyl-tRNA_syn_edit_dom_arc"/>
</dbReference>
<dbReference type="InterPro" id="IPR036621">
    <property type="entry name" value="Anticodon-bd_dom_sf"/>
</dbReference>
<evidence type="ECO:0000313" key="11">
    <source>
        <dbReference type="Proteomes" id="UP000054284"/>
    </source>
</evidence>
<dbReference type="AlphaFoldDB" id="W7KYF3"/>
<keyword evidence="3" id="KW-0648">Protein biosynthesis</keyword>
<sequence>MIILFIHAETFSFQVKERAIKSAEEDFLNSLSKENALVAFTTVEKEDDEQVVEIAVESIMDVYSQVKASCVVIYPYAHLSNNLADPKTAVTLLRKMEEKLKGRVEVYRAPFGWYKSFSISCYGHPLSELSRRIGKERELEKSEELSVCEKFGFPYSPKAVFMKNAVVEFLKYLVKPKGVIIGTREVPKGYMSVVYSKPSGRTLPCVNEDPRIEVYYERFELEFPRQFSDSKNTLTIWEERRVDVGNLVYYLLLKAKAMDTPILPLWMSPIHVRILPVRADLVGKAMEFAERLYENGLRVEVDNNDDSLGNKIRRAGSDWVPFVGVLGDREVKTNTLTVRVRGNNEQRSMTLEELVEAVKKEDKLLLRQNSPVKMRDDSS</sequence>
<dbReference type="CDD" id="cd00860">
    <property type="entry name" value="ThrRS_anticodon"/>
    <property type="match status" value="1"/>
</dbReference>
<dbReference type="PANTHER" id="PTHR11451">
    <property type="entry name" value="THREONINE-TRNA LIGASE"/>
    <property type="match status" value="1"/>
</dbReference>
<dbReference type="GO" id="GO:0002161">
    <property type="term" value="F:aminoacyl-tRNA deacylase activity"/>
    <property type="evidence" value="ECO:0007669"/>
    <property type="project" value="UniProtKB-ARBA"/>
</dbReference>
<evidence type="ECO:0000256" key="5">
    <source>
        <dbReference type="ARBA" id="ARBA00072786"/>
    </source>
</evidence>